<sequence length="115" mass="13241">MSQEEHIYEEFLPGHRGNLNVIQTPEEVEISRRIDEIISKKRHRGEPIIPLTTQERQFIWTGLNNDDQPVLRAGVNPAVEDGPVDVNAIPDVAVVDVSPPTWKRYVRKLSFRVFE</sequence>
<dbReference type="AlphaFoldDB" id="A0A2G5SVL4"/>
<name>A0A2G5SVL4_9PELO</name>
<keyword evidence="2" id="KW-1185">Reference proteome</keyword>
<organism evidence="1 2">
    <name type="scientific">Caenorhabditis nigoni</name>
    <dbReference type="NCBI Taxonomy" id="1611254"/>
    <lineage>
        <taxon>Eukaryota</taxon>
        <taxon>Metazoa</taxon>
        <taxon>Ecdysozoa</taxon>
        <taxon>Nematoda</taxon>
        <taxon>Chromadorea</taxon>
        <taxon>Rhabditida</taxon>
        <taxon>Rhabditina</taxon>
        <taxon>Rhabditomorpha</taxon>
        <taxon>Rhabditoidea</taxon>
        <taxon>Rhabditidae</taxon>
        <taxon>Peloderinae</taxon>
        <taxon>Caenorhabditis</taxon>
    </lineage>
</organism>
<gene>
    <name evidence="1" type="primary">Cnig_chr_X.g24700</name>
    <name evidence="1" type="ORF">B9Z55_024700</name>
</gene>
<dbReference type="Proteomes" id="UP000230233">
    <property type="component" value="Chromosome X"/>
</dbReference>
<proteinExistence type="predicted"/>
<protein>
    <submittedName>
        <fullName evidence="1">Uncharacterized protein</fullName>
    </submittedName>
</protein>
<evidence type="ECO:0000313" key="1">
    <source>
        <dbReference type="EMBL" id="PIC19008.1"/>
    </source>
</evidence>
<accession>A0A2G5SVL4</accession>
<reference evidence="2" key="1">
    <citation type="submission" date="2017-10" db="EMBL/GenBank/DDBJ databases">
        <title>Rapid genome shrinkage in a self-fertile nematode reveals novel sperm competition proteins.</title>
        <authorList>
            <person name="Yin D."/>
            <person name="Schwarz E.M."/>
            <person name="Thomas C.G."/>
            <person name="Felde R.L."/>
            <person name="Korf I.F."/>
            <person name="Cutter A.D."/>
            <person name="Schartner C.M."/>
            <person name="Ralston E.J."/>
            <person name="Meyer B.J."/>
            <person name="Haag E.S."/>
        </authorList>
    </citation>
    <scope>NUCLEOTIDE SEQUENCE [LARGE SCALE GENOMIC DNA]</scope>
    <source>
        <strain evidence="2">JU1422</strain>
    </source>
</reference>
<comment type="caution">
    <text evidence="1">The sequence shown here is derived from an EMBL/GenBank/DDBJ whole genome shotgun (WGS) entry which is preliminary data.</text>
</comment>
<dbReference type="OrthoDB" id="10399703at2759"/>
<dbReference type="EMBL" id="PDUG01000006">
    <property type="protein sequence ID" value="PIC19008.1"/>
    <property type="molecule type" value="Genomic_DNA"/>
</dbReference>
<evidence type="ECO:0000313" key="2">
    <source>
        <dbReference type="Proteomes" id="UP000230233"/>
    </source>
</evidence>